<dbReference type="GO" id="GO:0098793">
    <property type="term" value="C:presynapse"/>
    <property type="evidence" value="ECO:0007669"/>
    <property type="project" value="GOC"/>
</dbReference>
<evidence type="ECO:0000256" key="1">
    <source>
        <dbReference type="ARBA" id="ARBA00022741"/>
    </source>
</evidence>
<dbReference type="InterPro" id="IPR022812">
    <property type="entry name" value="Dynamin"/>
</dbReference>
<dbReference type="GO" id="GO:0005525">
    <property type="term" value="F:GTP binding"/>
    <property type="evidence" value="ECO:0007669"/>
    <property type="project" value="UniProtKB-KW"/>
</dbReference>
<accession>A0A834XRL7</accession>
<dbReference type="InterPro" id="IPR027417">
    <property type="entry name" value="P-loop_NTPase"/>
</dbReference>
<reference evidence="5 6" key="1">
    <citation type="submission" date="2020-08" db="EMBL/GenBank/DDBJ databases">
        <title>Aphidius gifuensis genome sequencing and assembly.</title>
        <authorList>
            <person name="Du Z."/>
        </authorList>
    </citation>
    <scope>NUCLEOTIDE SEQUENCE [LARGE SCALE GENOMIC DNA]</scope>
    <source>
        <strain evidence="5">YNYX2018</strain>
        <tissue evidence="5">Adults</tissue>
    </source>
</reference>
<evidence type="ECO:0000313" key="6">
    <source>
        <dbReference type="Proteomes" id="UP000639338"/>
    </source>
</evidence>
<name>A0A834XRL7_APHGI</name>
<dbReference type="GO" id="GO:0005874">
    <property type="term" value="C:microtubule"/>
    <property type="evidence" value="ECO:0007669"/>
    <property type="project" value="TreeGrafter"/>
</dbReference>
<dbReference type="EMBL" id="JACMRX010000004">
    <property type="protein sequence ID" value="KAF7990475.1"/>
    <property type="molecule type" value="Genomic_DNA"/>
</dbReference>
<feature type="compositionally biased region" description="Basic and acidic residues" evidence="3">
    <location>
        <begin position="241"/>
        <end position="260"/>
    </location>
</feature>
<dbReference type="PANTHER" id="PTHR11566">
    <property type="entry name" value="DYNAMIN"/>
    <property type="match status" value="1"/>
</dbReference>
<dbReference type="Proteomes" id="UP000639338">
    <property type="component" value="Unassembled WGS sequence"/>
</dbReference>
<dbReference type="Gene3D" id="3.40.50.300">
    <property type="entry name" value="P-loop containing nucleotide triphosphate hydrolases"/>
    <property type="match status" value="1"/>
</dbReference>
<keyword evidence="1" id="KW-0547">Nucleotide-binding</keyword>
<dbReference type="GO" id="GO:0031623">
    <property type="term" value="P:receptor internalization"/>
    <property type="evidence" value="ECO:0007669"/>
    <property type="project" value="TreeGrafter"/>
</dbReference>
<dbReference type="GO" id="GO:0008017">
    <property type="term" value="F:microtubule binding"/>
    <property type="evidence" value="ECO:0007669"/>
    <property type="project" value="TreeGrafter"/>
</dbReference>
<dbReference type="OrthoDB" id="5061070at2759"/>
<evidence type="ECO:0000256" key="3">
    <source>
        <dbReference type="SAM" id="MobiDB-lite"/>
    </source>
</evidence>
<proteinExistence type="predicted"/>
<gene>
    <name evidence="5" type="ORF">HCN44_000280</name>
</gene>
<sequence>MGEGNDARAVLENKLYPLSRGYVGVINRNQSDIDKKKSIADAIESEKKFFNTHPAYKFLSDRLGIHCLQRILIEQFTNHISYTLPALRNELTAESLDIVKYLLEKYYQLDDTASEINLFEMHRLVLDSFHSEIGFYESDEVSEIPNGGSKINKLMHTSLPLIFSHETLEDLRKQVIGTIQNVRGARKGQFAPDKAFEIVLKAQISKYEEPSMRCVSLVIKELTNTLFYCTEHQQTFINENDKKSTAVNENTKKPQQENKKIYNPFLNKKKRKREGRNLAQRNALMEMLPQDEQEIVVTKYKGAEAAGGSGREFSLREQN</sequence>
<dbReference type="SUPFAM" id="SSF52540">
    <property type="entry name" value="P-loop containing nucleoside triphosphate hydrolases"/>
    <property type="match status" value="1"/>
</dbReference>
<keyword evidence="6" id="KW-1185">Reference proteome</keyword>
<dbReference type="Pfam" id="PF01031">
    <property type="entry name" value="Dynamin_M"/>
    <property type="match status" value="1"/>
</dbReference>
<evidence type="ECO:0000313" key="5">
    <source>
        <dbReference type="EMBL" id="KAF7990475.1"/>
    </source>
</evidence>
<comment type="caution">
    <text evidence="5">The sequence shown here is derived from an EMBL/GenBank/DDBJ whole genome shotgun (WGS) entry which is preliminary data.</text>
</comment>
<dbReference type="GO" id="GO:0005886">
    <property type="term" value="C:plasma membrane"/>
    <property type="evidence" value="ECO:0007669"/>
    <property type="project" value="TreeGrafter"/>
</dbReference>
<dbReference type="InterPro" id="IPR000375">
    <property type="entry name" value="Dynamin_stalk"/>
</dbReference>
<dbReference type="AlphaFoldDB" id="A0A834XRL7"/>
<keyword evidence="2" id="KW-0342">GTP-binding</keyword>
<evidence type="ECO:0000259" key="4">
    <source>
        <dbReference type="Pfam" id="PF01031"/>
    </source>
</evidence>
<evidence type="ECO:0000256" key="2">
    <source>
        <dbReference type="ARBA" id="ARBA00023134"/>
    </source>
</evidence>
<dbReference type="GO" id="GO:0016185">
    <property type="term" value="P:synaptic vesicle budding from presynaptic endocytic zone membrane"/>
    <property type="evidence" value="ECO:0007669"/>
    <property type="project" value="TreeGrafter"/>
</dbReference>
<dbReference type="PANTHER" id="PTHR11566:SF212">
    <property type="entry name" value="DYNAMIN"/>
    <property type="match status" value="1"/>
</dbReference>
<organism evidence="5 6">
    <name type="scientific">Aphidius gifuensis</name>
    <name type="common">Parasitoid wasp</name>
    <dbReference type="NCBI Taxonomy" id="684658"/>
    <lineage>
        <taxon>Eukaryota</taxon>
        <taxon>Metazoa</taxon>
        <taxon>Ecdysozoa</taxon>
        <taxon>Arthropoda</taxon>
        <taxon>Hexapoda</taxon>
        <taxon>Insecta</taxon>
        <taxon>Pterygota</taxon>
        <taxon>Neoptera</taxon>
        <taxon>Endopterygota</taxon>
        <taxon>Hymenoptera</taxon>
        <taxon>Apocrita</taxon>
        <taxon>Ichneumonoidea</taxon>
        <taxon>Braconidae</taxon>
        <taxon>Aphidiinae</taxon>
        <taxon>Aphidius</taxon>
    </lineage>
</organism>
<protein>
    <recommendedName>
        <fullName evidence="4">Dynamin stalk domain-containing protein</fullName>
    </recommendedName>
</protein>
<dbReference type="GO" id="GO:0005737">
    <property type="term" value="C:cytoplasm"/>
    <property type="evidence" value="ECO:0007669"/>
    <property type="project" value="TreeGrafter"/>
</dbReference>
<dbReference type="GO" id="GO:0003924">
    <property type="term" value="F:GTPase activity"/>
    <property type="evidence" value="ECO:0007669"/>
    <property type="project" value="TreeGrafter"/>
</dbReference>
<feature type="domain" description="Dynamin stalk" evidence="4">
    <location>
        <begin position="6"/>
        <end position="261"/>
    </location>
</feature>
<dbReference type="Gene3D" id="1.20.120.1240">
    <property type="entry name" value="Dynamin, middle domain"/>
    <property type="match status" value="1"/>
</dbReference>
<feature type="region of interest" description="Disordered" evidence="3">
    <location>
        <begin position="241"/>
        <end position="261"/>
    </location>
</feature>